<evidence type="ECO:0000256" key="7">
    <source>
        <dbReference type="ARBA" id="ARBA00048679"/>
    </source>
</evidence>
<dbReference type="GO" id="GO:0005524">
    <property type="term" value="F:ATP binding"/>
    <property type="evidence" value="ECO:0007669"/>
    <property type="project" value="UniProtKB-KW"/>
</dbReference>
<comment type="cofactor">
    <cofactor evidence="11">
        <name>a divalent metal cation</name>
        <dbReference type="ChEBI" id="CHEBI:60240"/>
    </cofactor>
    <text evidence="11">Binds 2 divalent metal cations per subunit. Site 1 may preferentially bind zinc ions, while site 2 has a preference for magnesium and/or manganese ions.</text>
</comment>
<feature type="transmembrane region" description="Helical" evidence="13">
    <location>
        <begin position="214"/>
        <end position="231"/>
    </location>
</feature>
<evidence type="ECO:0000256" key="6">
    <source>
        <dbReference type="ARBA" id="ARBA00047899"/>
    </source>
</evidence>
<dbReference type="InterPro" id="IPR003607">
    <property type="entry name" value="HD/PDEase_dom"/>
</dbReference>
<dbReference type="PRINTS" id="PR00387">
    <property type="entry name" value="PDIESTERASE1"/>
</dbReference>
<dbReference type="Proteomes" id="UP000570595">
    <property type="component" value="Unassembled WGS sequence"/>
</dbReference>
<accession>A0A7J6MG90</accession>
<feature type="compositionally biased region" description="Low complexity" evidence="12">
    <location>
        <begin position="948"/>
        <end position="965"/>
    </location>
</feature>
<feature type="transmembrane region" description="Helical" evidence="13">
    <location>
        <begin position="119"/>
        <end position="140"/>
    </location>
</feature>
<feature type="binding site" evidence="9">
    <location>
        <position position="791"/>
    </location>
    <ligand>
        <name>AMP</name>
        <dbReference type="ChEBI" id="CHEBI:456215"/>
    </ligand>
</feature>
<feature type="domain" description="PDEase" evidence="15">
    <location>
        <begin position="489"/>
        <end position="834"/>
    </location>
</feature>
<feature type="transmembrane region" description="Helical" evidence="13">
    <location>
        <begin position="94"/>
        <end position="112"/>
    </location>
</feature>
<feature type="region of interest" description="Disordered" evidence="12">
    <location>
        <begin position="1490"/>
        <end position="1551"/>
    </location>
</feature>
<keyword evidence="5" id="KW-0067">ATP-binding</keyword>
<feature type="domain" description="Protein kinase" evidence="14">
    <location>
        <begin position="1035"/>
        <end position="1738"/>
    </location>
</feature>
<evidence type="ECO:0000256" key="1">
    <source>
        <dbReference type="ARBA" id="ARBA00022527"/>
    </source>
</evidence>
<keyword evidence="2" id="KW-0808">Transferase</keyword>
<feature type="active site" description="Proton donor" evidence="8">
    <location>
        <position position="569"/>
    </location>
</feature>
<evidence type="ECO:0000256" key="3">
    <source>
        <dbReference type="ARBA" id="ARBA00022741"/>
    </source>
</evidence>
<evidence type="ECO:0000259" key="15">
    <source>
        <dbReference type="PROSITE" id="PS51845"/>
    </source>
</evidence>
<dbReference type="InterPro" id="IPR011009">
    <property type="entry name" value="Kinase-like_dom_sf"/>
</dbReference>
<dbReference type="InterPro" id="IPR036971">
    <property type="entry name" value="PDEase_catalytic_dom_sf"/>
</dbReference>
<feature type="compositionally biased region" description="Acidic residues" evidence="12">
    <location>
        <begin position="1005"/>
        <end position="1014"/>
    </location>
</feature>
<dbReference type="GO" id="GO:0046872">
    <property type="term" value="F:metal ion binding"/>
    <property type="evidence" value="ECO:0007669"/>
    <property type="project" value="UniProtKB-KW"/>
</dbReference>
<dbReference type="PROSITE" id="PS00108">
    <property type="entry name" value="PROTEIN_KINASE_ST"/>
    <property type="match status" value="1"/>
</dbReference>
<evidence type="ECO:0000256" key="13">
    <source>
        <dbReference type="SAM" id="Phobius"/>
    </source>
</evidence>
<dbReference type="Gene3D" id="3.30.200.20">
    <property type="entry name" value="Phosphorylase Kinase, domain 1"/>
    <property type="match status" value="1"/>
</dbReference>
<feature type="binding site" evidence="10">
    <location>
        <position position="740"/>
    </location>
    <ligand>
        <name>Zn(2+)</name>
        <dbReference type="ChEBI" id="CHEBI:29105"/>
        <label>1</label>
    </ligand>
</feature>
<keyword evidence="13" id="KW-0812">Transmembrane</keyword>
<comment type="similarity">
    <text evidence="11">Belongs to the cyclic nucleotide phosphodiesterase family.</text>
</comment>
<dbReference type="GO" id="GO:0000245">
    <property type="term" value="P:spliceosomal complex assembly"/>
    <property type="evidence" value="ECO:0007669"/>
    <property type="project" value="TreeGrafter"/>
</dbReference>
<feature type="compositionally biased region" description="Basic and acidic residues" evidence="12">
    <location>
        <begin position="1263"/>
        <end position="1278"/>
    </location>
</feature>
<gene>
    <name evidence="16" type="primary">PDE1B_11</name>
    <name evidence="16" type="ORF">FOZ61_010708</name>
</gene>
<dbReference type="SMART" id="SM00220">
    <property type="entry name" value="S_TKc"/>
    <property type="match status" value="1"/>
</dbReference>
<feature type="binding site" evidence="9">
    <location>
        <position position="610"/>
    </location>
    <ligand>
        <name>AMP</name>
        <dbReference type="ChEBI" id="CHEBI:456215"/>
    </ligand>
</feature>
<dbReference type="EC" id="3.1.4.-" evidence="11"/>
<dbReference type="SMART" id="SM00471">
    <property type="entry name" value="HDc"/>
    <property type="match status" value="1"/>
</dbReference>
<evidence type="ECO:0000313" key="17">
    <source>
        <dbReference type="Proteomes" id="UP000570595"/>
    </source>
</evidence>
<dbReference type="GO" id="GO:0004674">
    <property type="term" value="F:protein serine/threonine kinase activity"/>
    <property type="evidence" value="ECO:0007669"/>
    <property type="project" value="UniProtKB-KW"/>
</dbReference>
<dbReference type="EMBL" id="JABAHT010000009">
    <property type="protein sequence ID" value="KAF4670484.1"/>
    <property type="molecule type" value="Genomic_DNA"/>
</dbReference>
<keyword evidence="11" id="KW-0378">Hydrolase</keyword>
<comment type="catalytic activity">
    <reaction evidence="7">
        <text>L-seryl-[protein] + ATP = O-phospho-L-seryl-[protein] + ADP + H(+)</text>
        <dbReference type="Rhea" id="RHEA:17989"/>
        <dbReference type="Rhea" id="RHEA-COMP:9863"/>
        <dbReference type="Rhea" id="RHEA-COMP:11604"/>
        <dbReference type="ChEBI" id="CHEBI:15378"/>
        <dbReference type="ChEBI" id="CHEBI:29999"/>
        <dbReference type="ChEBI" id="CHEBI:30616"/>
        <dbReference type="ChEBI" id="CHEBI:83421"/>
        <dbReference type="ChEBI" id="CHEBI:456216"/>
        <dbReference type="EC" id="2.7.11.1"/>
    </reaction>
</comment>
<dbReference type="InterPro" id="IPR008271">
    <property type="entry name" value="Ser/Thr_kinase_AS"/>
</dbReference>
<dbReference type="PROSITE" id="PS51845">
    <property type="entry name" value="PDEASE_I_2"/>
    <property type="match status" value="1"/>
</dbReference>
<dbReference type="PANTHER" id="PTHR47634:SF9">
    <property type="entry name" value="PROTEIN KINASE DOMAIN-CONTAINING PROTEIN-RELATED"/>
    <property type="match status" value="1"/>
</dbReference>
<dbReference type="GO" id="GO:0004114">
    <property type="term" value="F:3',5'-cyclic-nucleotide phosphodiesterase activity"/>
    <property type="evidence" value="ECO:0007669"/>
    <property type="project" value="InterPro"/>
</dbReference>
<feature type="compositionally biased region" description="Low complexity" evidence="12">
    <location>
        <begin position="1393"/>
        <end position="1421"/>
    </location>
</feature>
<feature type="binding site" evidence="9">
    <location>
        <position position="740"/>
    </location>
    <ligand>
        <name>AMP</name>
        <dbReference type="ChEBI" id="CHEBI:456215"/>
    </ligand>
</feature>
<comment type="catalytic activity">
    <reaction evidence="6">
        <text>L-threonyl-[protein] + ATP = O-phospho-L-threonyl-[protein] + ADP + H(+)</text>
        <dbReference type="Rhea" id="RHEA:46608"/>
        <dbReference type="Rhea" id="RHEA-COMP:11060"/>
        <dbReference type="Rhea" id="RHEA-COMP:11605"/>
        <dbReference type="ChEBI" id="CHEBI:15378"/>
        <dbReference type="ChEBI" id="CHEBI:30013"/>
        <dbReference type="ChEBI" id="CHEBI:30616"/>
        <dbReference type="ChEBI" id="CHEBI:61977"/>
        <dbReference type="ChEBI" id="CHEBI:456216"/>
        <dbReference type="EC" id="2.7.11.1"/>
    </reaction>
</comment>
<keyword evidence="4" id="KW-0418">Kinase</keyword>
<evidence type="ECO:0000256" key="5">
    <source>
        <dbReference type="ARBA" id="ARBA00022840"/>
    </source>
</evidence>
<protein>
    <recommendedName>
        <fullName evidence="11">Phosphodiesterase</fullName>
        <ecNumber evidence="11">3.1.4.-</ecNumber>
    </recommendedName>
</protein>
<dbReference type="InterPro" id="IPR000719">
    <property type="entry name" value="Prot_kinase_dom"/>
</dbReference>
<feature type="compositionally biased region" description="Low complexity" evidence="12">
    <location>
        <begin position="1490"/>
        <end position="1505"/>
    </location>
</feature>
<proteinExistence type="inferred from homology"/>
<feature type="transmembrane region" description="Helical" evidence="13">
    <location>
        <begin position="337"/>
        <end position="358"/>
    </location>
</feature>
<dbReference type="PROSITE" id="PS50011">
    <property type="entry name" value="PROTEIN_KINASE_DOM"/>
    <property type="match status" value="1"/>
</dbReference>
<feature type="region of interest" description="Disordered" evidence="12">
    <location>
        <begin position="904"/>
        <end position="1015"/>
    </location>
</feature>
<dbReference type="GO" id="GO:0050684">
    <property type="term" value="P:regulation of mRNA processing"/>
    <property type="evidence" value="ECO:0007669"/>
    <property type="project" value="TreeGrafter"/>
</dbReference>
<dbReference type="GO" id="GO:0007165">
    <property type="term" value="P:signal transduction"/>
    <property type="evidence" value="ECO:0007669"/>
    <property type="project" value="InterPro"/>
</dbReference>
<evidence type="ECO:0000259" key="14">
    <source>
        <dbReference type="PROSITE" id="PS50011"/>
    </source>
</evidence>
<evidence type="ECO:0000256" key="9">
    <source>
        <dbReference type="PIRSR" id="PIRSR623088-2"/>
    </source>
</evidence>
<dbReference type="Pfam" id="PF00069">
    <property type="entry name" value="Pkinase"/>
    <property type="match status" value="2"/>
</dbReference>
<comment type="caution">
    <text evidence="16">The sequence shown here is derived from an EMBL/GenBank/DDBJ whole genome shotgun (WGS) entry which is preliminary data.</text>
</comment>
<feature type="region of interest" description="Disordered" evidence="12">
    <location>
        <begin position="1250"/>
        <end position="1278"/>
    </location>
</feature>
<dbReference type="PANTHER" id="PTHR47634">
    <property type="entry name" value="PROTEIN KINASE DOMAIN-CONTAINING PROTEIN-RELATED"/>
    <property type="match status" value="1"/>
</dbReference>
<feature type="binding site" evidence="10">
    <location>
        <position position="573"/>
    </location>
    <ligand>
        <name>Zn(2+)</name>
        <dbReference type="ChEBI" id="CHEBI:29105"/>
        <label>1</label>
    </ligand>
</feature>
<dbReference type="InterPro" id="IPR023088">
    <property type="entry name" value="PDEase"/>
</dbReference>
<organism evidence="16 17">
    <name type="scientific">Perkinsus olseni</name>
    <name type="common">Perkinsus atlanticus</name>
    <dbReference type="NCBI Taxonomy" id="32597"/>
    <lineage>
        <taxon>Eukaryota</taxon>
        <taxon>Sar</taxon>
        <taxon>Alveolata</taxon>
        <taxon>Perkinsozoa</taxon>
        <taxon>Perkinsea</taxon>
        <taxon>Perkinsida</taxon>
        <taxon>Perkinsidae</taxon>
        <taxon>Perkinsus</taxon>
    </lineage>
</organism>
<keyword evidence="13" id="KW-1133">Transmembrane helix</keyword>
<feature type="compositionally biased region" description="Basic and acidic residues" evidence="12">
    <location>
        <begin position="1506"/>
        <end position="1522"/>
    </location>
</feature>
<evidence type="ECO:0000256" key="2">
    <source>
        <dbReference type="ARBA" id="ARBA00022679"/>
    </source>
</evidence>
<reference evidence="16 17" key="1">
    <citation type="submission" date="2020-04" db="EMBL/GenBank/DDBJ databases">
        <title>Perkinsus olseni comparative genomics.</title>
        <authorList>
            <person name="Bogema D.R."/>
        </authorList>
    </citation>
    <scope>NUCLEOTIDE SEQUENCE [LARGE SCALE GENOMIC DNA]</scope>
    <source>
        <strain evidence="16">ATCC PRA-179</strain>
    </source>
</reference>
<keyword evidence="13" id="KW-0472">Membrane</keyword>
<feature type="compositionally biased region" description="Acidic residues" evidence="12">
    <location>
        <begin position="1762"/>
        <end position="1771"/>
    </location>
</feature>
<dbReference type="InterPro" id="IPR002073">
    <property type="entry name" value="PDEase_catalytic_dom"/>
</dbReference>
<keyword evidence="3" id="KW-0547">Nucleotide-binding</keyword>
<feature type="binding site" evidence="10">
    <location>
        <position position="609"/>
    </location>
    <ligand>
        <name>Zn(2+)</name>
        <dbReference type="ChEBI" id="CHEBI:29105"/>
        <label>1</label>
    </ligand>
</feature>
<keyword evidence="1" id="KW-0723">Serine/threonine-protein kinase</keyword>
<feature type="region of interest" description="Disordered" evidence="12">
    <location>
        <begin position="1364"/>
        <end position="1437"/>
    </location>
</feature>
<evidence type="ECO:0000256" key="8">
    <source>
        <dbReference type="PIRSR" id="PIRSR623088-1"/>
    </source>
</evidence>
<feature type="compositionally biased region" description="Basic residues" evidence="12">
    <location>
        <begin position="1380"/>
        <end position="1392"/>
    </location>
</feature>
<dbReference type="OrthoDB" id="2649at2759"/>
<feature type="binding site" evidence="10">
    <location>
        <position position="610"/>
    </location>
    <ligand>
        <name>Zn(2+)</name>
        <dbReference type="ChEBI" id="CHEBI:29105"/>
        <label>2</label>
    </ligand>
</feature>
<sequence>MGTKVSPVNGISKTSTMTYSKRKSMRATHFEGRRSLLAVPFFKRRPWVLRTASRAAHSFTFQTIMNIALLIALFLPDCWTLFDIENSYQVLDHILIVIFVLFVVEMVVLSLSTRKYLGGFFFIMDFIGAFSLFLDISWALGDNDQSLKFNSGVGSNVVLLRAARTTKLGARAGRITRIMRLLKWLPGVSSIQDESAGTAKVLGSRLINALSTRVSMLTIGLVMVLPLFDVMKYPDEDHSMQAWTQQFASHIHMFGDSYIGGGSFNQTVAEFLDFYDFREYKPVALVIEHSPAGLVYAETFADPPNRISNELWVTSYGYVGTKVQAMFDFTSVSKTEAGMNIALVVTVIIVMLLSATLLSNSVSQIVLSPLEGLFCRVRDMAKNIFKTVSQISKVAVEERQEDEKAVNIDYNDEDLEDSGAFMSEASVLEAVVEKLAVLSEMFVAKQPVDEEAMKNLGSDDLAVLDMITQNQARKASLDKEGLAAKIRRRTTNLQTFVADLEKAGLLDSALADSWHYDVLEHSDEQNDALLKYIFFGSELSYFINGLITLDVFEVFLARARLAYLDNPYHNWYHAVDVTHTVYRYMALAKSVAFLQPLDCLAVLLAAVVHDIGHPGVNNPYLIETAHELALRYNDKSPLENMHCARFFELCGEAEANVLQELSKQQYRDVRRIMIECILHTDNAHHFEMIKALQMLYQLNREIVDEGYDADEEEWSAECVTLFSTNDVRMTLLQLFLHAADISNPTKPFKSCKAWANRVLDEFFAQGDLEKAQNIPVQMLNDRNTVSRPHSQIGFLEFLVAPLFLLQVQLLPSLYESDNYLVNNLAQWANEWALETSASVEDMQKVLDRVNKVGNTHAAEHSGIIYTPPKELMRLIKCDQKGAREGAAGLERGVEVTEADTVSRKEAGKFLEGDDGDFSNGRGGGEADEEVGAASSVHSYNDEEYTPRSRSSSSSPSSCSSSSYSDMIDDDDEMGEEEEVGEQHEEEDDDDEHGEGSQYGGTDGGDYTESDDEGAEGYKKGGYHAVHLGEIYNDRYKVLAKLGWGHFSTVWLCEDLDYTKKMEKEIAEGARESGEIVGHDRPMRITPKRYVALKIQKSAPHYTEAAYDEIDILNEAKKRKFDPRWVGSKGLRRDLLPLKAGGGLRESFNGVVSLVDSFTTVGPNGRHVCMVFEPMGPNVLALIKKFDFKGVPLDILRKVASHTLIGLDYLHRVCNIIHTDLKPENVLVCCPRSVPVDKHGVPLIAGQCLSGEGKTEQQEEERDTENKGHARGQESTPHERFMAVADCSPSDVEDRPKGADGGSILWGGVVSTMSPVTCATSVLGCVPAIVVKEKGELGLRLASNWKVLPGLAEMMAAVRVAWNTLDPGDLNRPLTKTEKNRLKRRKQKEKRRAAAAAARQQQQQQEVPATAAPTVTSSAPTSDSCSAEGSPIDGRQFPPYVRSTIKRSMSDPSLLTTYPEMENERLHRMPYHHLQYTKADDALHHRQKTMAAGISSMGAASTAASSDPRRQQNSREVKTDKEMYPTGSQSRDSSAAIIPAPPPTAAVSADGSRKGHDFELVSEAEVLGLDIFDHDSVAFKIADLGNACWTHKHFSNDIQTRQYRSPEVIVGAGYDSSADIWSFACMIFELVTGDYLFDPKATEDYPRDEDHLALCMELLGPIPHRLASQGRHSKTFFNRRGQLRHIKNLRHWGLYDVLLQKYNLSRKDATELTDFLLPMLTMDPNKRATAQQMLKHPWLRGDPCGGSEQFANDEEINGRHEYDEDEDVKADY</sequence>
<feature type="binding site" evidence="10">
    <location>
        <position position="610"/>
    </location>
    <ligand>
        <name>Zn(2+)</name>
        <dbReference type="ChEBI" id="CHEBI:29105"/>
        <label>1</label>
    </ligand>
</feature>
<keyword evidence="10 11" id="KW-0479">Metal-binding</keyword>
<dbReference type="InterPro" id="IPR051334">
    <property type="entry name" value="SRPK"/>
</dbReference>
<name>A0A7J6MG90_PEROL</name>
<dbReference type="FunFam" id="1.10.510.10:FF:001654">
    <property type="entry name" value="SRSF protein kinase 3"/>
    <property type="match status" value="1"/>
</dbReference>
<feature type="binding site" evidence="9">
    <location>
        <begin position="569"/>
        <end position="573"/>
    </location>
    <ligand>
        <name>AMP</name>
        <dbReference type="ChEBI" id="CHEBI:456215"/>
    </ligand>
</feature>
<evidence type="ECO:0000256" key="11">
    <source>
        <dbReference type="RuleBase" id="RU363067"/>
    </source>
</evidence>
<dbReference type="SUPFAM" id="SSF109604">
    <property type="entry name" value="HD-domain/PDEase-like"/>
    <property type="match status" value="1"/>
</dbReference>
<evidence type="ECO:0000256" key="12">
    <source>
        <dbReference type="SAM" id="MobiDB-lite"/>
    </source>
</evidence>
<feature type="compositionally biased region" description="Acidic residues" evidence="12">
    <location>
        <begin position="966"/>
        <end position="992"/>
    </location>
</feature>
<evidence type="ECO:0000256" key="4">
    <source>
        <dbReference type="ARBA" id="ARBA00022777"/>
    </source>
</evidence>
<feature type="transmembrane region" description="Helical" evidence="13">
    <location>
        <begin position="59"/>
        <end position="82"/>
    </location>
</feature>
<dbReference type="CDD" id="cd00077">
    <property type="entry name" value="HDc"/>
    <property type="match status" value="1"/>
</dbReference>
<dbReference type="Gene3D" id="1.10.1300.10">
    <property type="entry name" value="3'5'-cyclic nucleotide phosphodiesterase, catalytic domain"/>
    <property type="match status" value="1"/>
</dbReference>
<evidence type="ECO:0000313" key="16">
    <source>
        <dbReference type="EMBL" id="KAF4670484.1"/>
    </source>
</evidence>
<dbReference type="Pfam" id="PF00233">
    <property type="entry name" value="PDEase_I"/>
    <property type="match status" value="1"/>
</dbReference>
<dbReference type="SUPFAM" id="SSF56112">
    <property type="entry name" value="Protein kinase-like (PK-like)"/>
    <property type="match status" value="1"/>
</dbReference>
<feature type="region of interest" description="Disordered" evidence="12">
    <location>
        <begin position="1744"/>
        <end position="1771"/>
    </location>
</feature>
<dbReference type="Gene3D" id="1.10.510.10">
    <property type="entry name" value="Transferase(Phosphotransferase) domain 1"/>
    <property type="match status" value="2"/>
</dbReference>
<dbReference type="PROSITE" id="PS00126">
    <property type="entry name" value="PDEASE_I_1"/>
    <property type="match status" value="1"/>
</dbReference>
<evidence type="ECO:0000256" key="10">
    <source>
        <dbReference type="PIRSR" id="PIRSR623088-3"/>
    </source>
</evidence>
<dbReference type="InterPro" id="IPR023174">
    <property type="entry name" value="PDEase_CS"/>
</dbReference>